<feature type="compositionally biased region" description="Polar residues" evidence="1">
    <location>
        <begin position="567"/>
        <end position="576"/>
    </location>
</feature>
<feature type="domain" description="GH16" evidence="3">
    <location>
        <begin position="19"/>
        <end position="328"/>
    </location>
</feature>
<comment type="caution">
    <text evidence="4">The sequence shown here is derived from an EMBL/GenBank/DDBJ whole genome shotgun (WGS) entry which is preliminary data.</text>
</comment>
<proteinExistence type="predicted"/>
<feature type="compositionally biased region" description="Polar residues" evidence="1">
    <location>
        <begin position="402"/>
        <end position="428"/>
    </location>
</feature>
<feature type="signal peptide" evidence="2">
    <location>
        <begin position="1"/>
        <end position="22"/>
    </location>
</feature>
<protein>
    <recommendedName>
        <fullName evidence="3">GH16 domain-containing protein</fullName>
    </recommendedName>
</protein>
<accession>A0ABY0HLC1</accession>
<dbReference type="Proteomes" id="UP000294003">
    <property type="component" value="Unassembled WGS sequence"/>
</dbReference>
<dbReference type="InterPro" id="IPR050546">
    <property type="entry name" value="Glycosyl_Hydrlase_16"/>
</dbReference>
<feature type="region of interest" description="Disordered" evidence="1">
    <location>
        <begin position="556"/>
        <end position="613"/>
    </location>
</feature>
<dbReference type="EMBL" id="QJNS01000013">
    <property type="protein sequence ID" value="RYO93994.1"/>
    <property type="molecule type" value="Genomic_DNA"/>
</dbReference>
<gene>
    <name evidence="4" type="ORF">DL762_000742</name>
</gene>
<organism evidence="4 5">
    <name type="scientific">Monosporascus cannonballus</name>
    <dbReference type="NCBI Taxonomy" id="155416"/>
    <lineage>
        <taxon>Eukaryota</taxon>
        <taxon>Fungi</taxon>
        <taxon>Dikarya</taxon>
        <taxon>Ascomycota</taxon>
        <taxon>Pezizomycotina</taxon>
        <taxon>Sordariomycetes</taxon>
        <taxon>Xylariomycetidae</taxon>
        <taxon>Xylariales</taxon>
        <taxon>Xylariales incertae sedis</taxon>
        <taxon>Monosporascus</taxon>
    </lineage>
</organism>
<keyword evidence="5" id="KW-1185">Reference proteome</keyword>
<name>A0ABY0HLC1_9PEZI</name>
<feature type="compositionally biased region" description="Low complexity" evidence="1">
    <location>
        <begin position="602"/>
        <end position="613"/>
    </location>
</feature>
<feature type="compositionally biased region" description="Low complexity" evidence="1">
    <location>
        <begin position="432"/>
        <end position="441"/>
    </location>
</feature>
<dbReference type="Gene3D" id="2.60.120.200">
    <property type="match status" value="1"/>
</dbReference>
<feature type="chain" id="PRO_5047153246" description="GH16 domain-containing protein" evidence="2">
    <location>
        <begin position="23"/>
        <end position="751"/>
    </location>
</feature>
<evidence type="ECO:0000313" key="5">
    <source>
        <dbReference type="Proteomes" id="UP000294003"/>
    </source>
</evidence>
<dbReference type="InterPro" id="IPR013320">
    <property type="entry name" value="ConA-like_dom_sf"/>
</dbReference>
<reference evidence="4 5" key="1">
    <citation type="submission" date="2018-06" db="EMBL/GenBank/DDBJ databases">
        <title>Complete Genomes of Monosporascus.</title>
        <authorList>
            <person name="Robinson A.J."/>
            <person name="Natvig D.O."/>
        </authorList>
    </citation>
    <scope>NUCLEOTIDE SEQUENCE [LARGE SCALE GENOMIC DNA]</scope>
    <source>
        <strain evidence="4 5">CBS 609.92</strain>
    </source>
</reference>
<feature type="compositionally biased region" description="Low complexity" evidence="1">
    <location>
        <begin position="334"/>
        <end position="401"/>
    </location>
</feature>
<feature type="region of interest" description="Disordered" evidence="1">
    <location>
        <begin position="328"/>
        <end position="441"/>
    </location>
</feature>
<dbReference type="SUPFAM" id="SSF49899">
    <property type="entry name" value="Concanavalin A-like lectins/glucanases"/>
    <property type="match status" value="1"/>
</dbReference>
<dbReference type="PROSITE" id="PS51762">
    <property type="entry name" value="GH16_2"/>
    <property type="match status" value="1"/>
</dbReference>
<evidence type="ECO:0000256" key="2">
    <source>
        <dbReference type="SAM" id="SignalP"/>
    </source>
</evidence>
<evidence type="ECO:0000313" key="4">
    <source>
        <dbReference type="EMBL" id="RYO93994.1"/>
    </source>
</evidence>
<sequence>MAPSFVKAVGCAVAVLPAITSADKVYKVSEVYDSTNFFDKFDFISARDPTGGYVQYQSRAEAEKLGLVAYDGGEMYIGVDHSPESVLDAAKDPGRKSVRMESKTVYNKGLVIAEFSYLPKPTCGSWPAFWFFGEPWPTKGEIDLYENWNDLLFNRHTSHVNAPEIVGECILAQDEMDAVIDSPNCYDFAEGQADFQGCSASQFTTTFGSSNGGVYAMEWTSEHLKIWDWERAFAPSDVKAGNPKPSAAWGKPAYVIKQCNVDKAFRDMKMILNLNLCGVAAQEHQWGAACKLSTTYDTCAGYVADRPEDFADTFFKVKDIKFYELVEEENPGPSTSSAATSASTSSISTVSTASPTVSASTSSTVSATSTSSALVVSSSSPTSSVGSQVTTSSQGTAVSSTQPSPTNELSNHSSSGPSTQTSATTNPPAMTEPPTESTTSTIYSTSVHTVTSCAPEVPDCPGRGQVITEVISVGVTVCPVTKTTSQAEPTTTAQEPETTTDDQPKPTTAPELPEDYTTSTVSETKTYTITECPPSVPDCPVGSVTTEISVTTTVCPVGEKPTAPAENPSTEPTGVPTTAAPGNETPTEASSPTKSGSEEEGTTTLDATTTSTSTAIVQVTKTIPRPSSSTHIEEIPTTTSTQIEEIPTTTSTQTKEIVPSSTESEEMVYSTATVVPPSSSEVRPVPTEYPSVGFTNSTVPIYPTGVAPPQGTTTVTIPIGAGDDIVQVGAGVRTSASVALMVTAGLFLFAM</sequence>
<dbReference type="Pfam" id="PF26113">
    <property type="entry name" value="GH16_XgeA"/>
    <property type="match status" value="1"/>
</dbReference>
<dbReference type="InterPro" id="IPR000757">
    <property type="entry name" value="Beta-glucanase-like"/>
</dbReference>
<evidence type="ECO:0000259" key="3">
    <source>
        <dbReference type="PROSITE" id="PS51762"/>
    </source>
</evidence>
<dbReference type="PANTHER" id="PTHR10963:SF24">
    <property type="entry name" value="GLYCOSIDASE C21B10.07-RELATED"/>
    <property type="match status" value="1"/>
</dbReference>
<dbReference type="PANTHER" id="PTHR10963">
    <property type="entry name" value="GLYCOSYL HYDROLASE-RELATED"/>
    <property type="match status" value="1"/>
</dbReference>
<keyword evidence="2" id="KW-0732">Signal</keyword>
<evidence type="ECO:0000256" key="1">
    <source>
        <dbReference type="SAM" id="MobiDB-lite"/>
    </source>
</evidence>
<feature type="region of interest" description="Disordered" evidence="1">
    <location>
        <begin position="483"/>
        <end position="520"/>
    </location>
</feature>
<feature type="compositionally biased region" description="Low complexity" evidence="1">
    <location>
        <begin position="486"/>
        <end position="497"/>
    </location>
</feature>